<feature type="transmembrane region" description="Helical" evidence="1">
    <location>
        <begin position="21"/>
        <end position="39"/>
    </location>
</feature>
<dbReference type="Proteomes" id="UP000252770">
    <property type="component" value="Unassembled WGS sequence"/>
</dbReference>
<evidence type="ECO:0000313" key="3">
    <source>
        <dbReference type="Proteomes" id="UP000252770"/>
    </source>
</evidence>
<gene>
    <name evidence="2" type="ORF">DT076_06595</name>
</gene>
<name>A0A367YX51_9ACTN</name>
<protein>
    <recommendedName>
        <fullName evidence="4">PH domain-containing protein</fullName>
    </recommendedName>
</protein>
<accession>A0A367YX51</accession>
<dbReference type="RefSeq" id="WP_114125859.1">
    <property type="nucleotide sequence ID" value="NZ_QOUI01000003.1"/>
</dbReference>
<comment type="caution">
    <text evidence="2">The sequence shown here is derived from an EMBL/GenBank/DDBJ whole genome shotgun (WGS) entry which is preliminary data.</text>
</comment>
<keyword evidence="3" id="KW-1185">Reference proteome</keyword>
<keyword evidence="1" id="KW-0812">Transmembrane</keyword>
<reference evidence="2 3" key="1">
    <citation type="submission" date="2018-07" db="EMBL/GenBank/DDBJ databases">
        <title>Desertimonas flava gen. nov. sp. nov.</title>
        <authorList>
            <person name="Liu S."/>
        </authorList>
    </citation>
    <scope>NUCLEOTIDE SEQUENCE [LARGE SCALE GENOMIC DNA]</scope>
    <source>
        <strain evidence="2 3">16Sb5-5</strain>
    </source>
</reference>
<organism evidence="2 3">
    <name type="scientific">Desertihabitans brevis</name>
    <dbReference type="NCBI Taxonomy" id="2268447"/>
    <lineage>
        <taxon>Bacteria</taxon>
        <taxon>Bacillati</taxon>
        <taxon>Actinomycetota</taxon>
        <taxon>Actinomycetes</taxon>
        <taxon>Propionibacteriales</taxon>
        <taxon>Propionibacteriaceae</taxon>
        <taxon>Desertihabitans</taxon>
    </lineage>
</organism>
<feature type="transmembrane region" description="Helical" evidence="1">
    <location>
        <begin position="45"/>
        <end position="63"/>
    </location>
</feature>
<evidence type="ECO:0008006" key="4">
    <source>
        <dbReference type="Google" id="ProtNLM"/>
    </source>
</evidence>
<evidence type="ECO:0000256" key="1">
    <source>
        <dbReference type="SAM" id="Phobius"/>
    </source>
</evidence>
<dbReference type="EMBL" id="QOUI01000003">
    <property type="protein sequence ID" value="RCK70317.1"/>
    <property type="molecule type" value="Genomic_DNA"/>
</dbReference>
<sequence length="161" mass="17706">MSAEERWPGELDSNQRWQPHVVVASVAAVVLSGLLARGGAPGWPAVVALVLLLLAGYLLLVWLRTRARMAVDGGVLTVRRWSAVHRVRAEEVTGVRQRLSSQGPDFRLDVGGRTVFVPASRVRRGHSVFFDWLLEGNPGVPLDRGTARTLDVVRSRGLIER</sequence>
<dbReference type="AlphaFoldDB" id="A0A367YX51"/>
<keyword evidence="1" id="KW-0472">Membrane</keyword>
<keyword evidence="1" id="KW-1133">Transmembrane helix</keyword>
<evidence type="ECO:0000313" key="2">
    <source>
        <dbReference type="EMBL" id="RCK70317.1"/>
    </source>
</evidence>
<proteinExistence type="predicted"/>